<feature type="domain" description="LpxI C-terminal" evidence="1">
    <location>
        <begin position="139"/>
        <end position="270"/>
    </location>
</feature>
<protein>
    <submittedName>
        <fullName evidence="3">UDP-2,3-diacylglucosamine pyrophosphatase</fullName>
    </submittedName>
</protein>
<proteinExistence type="predicted"/>
<organism evidence="3 4">
    <name type="scientific">Haematospirillum jordaniae</name>
    <dbReference type="NCBI Taxonomy" id="1549855"/>
    <lineage>
        <taxon>Bacteria</taxon>
        <taxon>Pseudomonadati</taxon>
        <taxon>Pseudomonadota</taxon>
        <taxon>Alphaproteobacteria</taxon>
        <taxon>Rhodospirillales</taxon>
        <taxon>Novispirillaceae</taxon>
        <taxon>Haematospirillum</taxon>
    </lineage>
</organism>
<evidence type="ECO:0000259" key="1">
    <source>
        <dbReference type="Pfam" id="PF06230"/>
    </source>
</evidence>
<evidence type="ECO:0000313" key="4">
    <source>
        <dbReference type="Proteomes" id="UP000076066"/>
    </source>
</evidence>
<dbReference type="Proteomes" id="UP000076066">
    <property type="component" value="Chromosome"/>
</dbReference>
<sequence length="280" mass="29440">MGEHTVVLGIVAGSGDLPAQAADACRQGGRPYFVLALKGYAEPSWVGAHPHVWVRLGAAAEGFAALKKAGVTDVVMIGAVRRPGFLDLCPDWRAARLFARIGLRALGDDGLLRAVIAEFEAEGFRVIGIDDVLRDVVMPRGVLGRHAPDNQARQDIIRGAEVARSLGLLDVGQGVVVQQGIVLAVEAVEGTDAMLSRCLDLRRDGNGGVLVKMRKPAQEQRTDLPTIGPETVRAAFAAGLRGVAIQSGAGLFVHRSEAVSEADRLGLFVVGVDEAGHVPA</sequence>
<dbReference type="RefSeq" id="WP_066135367.1">
    <property type="nucleotide sequence ID" value="NZ_CP014525.1"/>
</dbReference>
<gene>
    <name evidence="3" type="ORF">AY555_07815</name>
</gene>
<accession>A0A143DEE3</accession>
<dbReference type="Pfam" id="PF17930">
    <property type="entry name" value="LpxI_N"/>
    <property type="match status" value="1"/>
</dbReference>
<dbReference type="STRING" id="1549855.AY555_07815"/>
<dbReference type="GeneID" id="53317062"/>
<evidence type="ECO:0000313" key="3">
    <source>
        <dbReference type="EMBL" id="AMW35094.1"/>
    </source>
</evidence>
<dbReference type="InterPro" id="IPR053174">
    <property type="entry name" value="LpxI"/>
</dbReference>
<name>A0A143DEE3_9PROT</name>
<dbReference type="PANTHER" id="PTHR39962:SF1">
    <property type="entry name" value="LPXI FAMILY PROTEIN"/>
    <property type="match status" value="1"/>
</dbReference>
<dbReference type="OrthoDB" id="9789836at2"/>
<dbReference type="PANTHER" id="PTHR39962">
    <property type="entry name" value="BLL4848 PROTEIN"/>
    <property type="match status" value="1"/>
</dbReference>
<dbReference type="KEGG" id="hjo:AY555_07815"/>
<dbReference type="InterPro" id="IPR041255">
    <property type="entry name" value="LpxI_N"/>
</dbReference>
<dbReference type="Gene3D" id="3.40.50.20">
    <property type="match status" value="1"/>
</dbReference>
<feature type="domain" description="LpxI N-terminal" evidence="2">
    <location>
        <begin position="8"/>
        <end position="135"/>
    </location>
</feature>
<dbReference type="EMBL" id="CP014525">
    <property type="protein sequence ID" value="AMW35094.1"/>
    <property type="molecule type" value="Genomic_DNA"/>
</dbReference>
<dbReference type="InterPro" id="IPR043167">
    <property type="entry name" value="LpxI_C_sf"/>
</dbReference>
<dbReference type="InterPro" id="IPR010415">
    <property type="entry name" value="LpxI_C"/>
</dbReference>
<dbReference type="Pfam" id="PF06230">
    <property type="entry name" value="LpxI_C"/>
    <property type="match status" value="1"/>
</dbReference>
<reference evidence="3 4" key="1">
    <citation type="submission" date="2016-02" db="EMBL/GenBank/DDBJ databases">
        <title>Complete Genome of H5569, the type strain of the newly described species Haematospirillium jordaniae.</title>
        <authorList>
            <person name="Nicholson A.C."/>
            <person name="Humrighouse B.W."/>
            <person name="Loparov V."/>
            <person name="McQuiston J.R."/>
        </authorList>
    </citation>
    <scope>NUCLEOTIDE SEQUENCE [LARGE SCALE GENOMIC DNA]</scope>
    <source>
        <strain evidence="3 4">H5569</strain>
    </source>
</reference>
<keyword evidence="4" id="KW-1185">Reference proteome</keyword>
<evidence type="ECO:0000259" key="2">
    <source>
        <dbReference type="Pfam" id="PF17930"/>
    </source>
</evidence>
<dbReference type="Gene3D" id="3.40.140.80">
    <property type="match status" value="1"/>
</dbReference>
<dbReference type="AlphaFoldDB" id="A0A143DEE3"/>